<evidence type="ECO:0000313" key="1">
    <source>
        <dbReference type="EMBL" id="TXN30897.1"/>
    </source>
</evidence>
<protein>
    <submittedName>
        <fullName evidence="1">Uncharacterized protein</fullName>
    </submittedName>
</protein>
<name>A0A5C8URM6_9MICO</name>
<dbReference type="Proteomes" id="UP000321379">
    <property type="component" value="Unassembled WGS sequence"/>
</dbReference>
<dbReference type="EMBL" id="VRMG01000005">
    <property type="protein sequence ID" value="TXN30897.1"/>
    <property type="molecule type" value="Genomic_DNA"/>
</dbReference>
<reference evidence="1 2" key="1">
    <citation type="submission" date="2019-08" db="EMBL/GenBank/DDBJ databases">
        <title>Bacterial whole genome sequence for Glaciihabitans sp. CHu50b-6-2.</title>
        <authorList>
            <person name="Jin L."/>
        </authorList>
    </citation>
    <scope>NUCLEOTIDE SEQUENCE [LARGE SCALE GENOMIC DNA]</scope>
    <source>
        <strain evidence="1 2">CHu50b-6-2</strain>
    </source>
</reference>
<comment type="caution">
    <text evidence="1">The sequence shown here is derived from an EMBL/GenBank/DDBJ whole genome shotgun (WGS) entry which is preliminary data.</text>
</comment>
<proteinExistence type="predicted"/>
<sequence>MGLDALGLVEADHHSIPNVDVMVLARASMFFRLVDVLQETTNRPLLSSARMGFTYLAVRVADL</sequence>
<organism evidence="1 2">
    <name type="scientific">Lacisediminihabitans profunda</name>
    <dbReference type="NCBI Taxonomy" id="2594790"/>
    <lineage>
        <taxon>Bacteria</taxon>
        <taxon>Bacillati</taxon>
        <taxon>Actinomycetota</taxon>
        <taxon>Actinomycetes</taxon>
        <taxon>Micrococcales</taxon>
        <taxon>Microbacteriaceae</taxon>
        <taxon>Lacisediminihabitans</taxon>
    </lineage>
</organism>
<keyword evidence="2" id="KW-1185">Reference proteome</keyword>
<accession>A0A5C8URM6</accession>
<dbReference type="AlphaFoldDB" id="A0A5C8URM6"/>
<dbReference type="RefSeq" id="WP_147782485.1">
    <property type="nucleotide sequence ID" value="NZ_VRMG01000005.1"/>
</dbReference>
<gene>
    <name evidence="1" type="ORF">FVP33_04625</name>
</gene>
<evidence type="ECO:0000313" key="2">
    <source>
        <dbReference type="Proteomes" id="UP000321379"/>
    </source>
</evidence>